<name>A0ABX1C1G2_9ACTN</name>
<sequence>MTHSAGPPPPGRRGPSLRRRLTPHGSRAFVLGICMAVGGLAGGVRSAMDGNGIWTALGILGVGVLGVVLTVAWIMTYAREH</sequence>
<evidence type="ECO:0000313" key="3">
    <source>
        <dbReference type="Proteomes" id="UP000695264"/>
    </source>
</evidence>
<feature type="transmembrane region" description="Helical" evidence="1">
    <location>
        <begin position="53"/>
        <end position="75"/>
    </location>
</feature>
<keyword evidence="1" id="KW-0812">Transmembrane</keyword>
<protein>
    <recommendedName>
        <fullName evidence="4">DUF202 domain-containing protein</fullName>
    </recommendedName>
</protein>
<keyword evidence="1" id="KW-1133">Transmembrane helix</keyword>
<dbReference type="RefSeq" id="WP_168103068.1">
    <property type="nucleotide sequence ID" value="NZ_JAATEN010000014.1"/>
</dbReference>
<dbReference type="EMBL" id="JAATEN010000014">
    <property type="protein sequence ID" value="NJQ02443.1"/>
    <property type="molecule type" value="Genomic_DNA"/>
</dbReference>
<feature type="transmembrane region" description="Helical" evidence="1">
    <location>
        <begin position="28"/>
        <end position="47"/>
    </location>
</feature>
<keyword evidence="3" id="KW-1185">Reference proteome</keyword>
<comment type="caution">
    <text evidence="2">The sequence shown here is derived from an EMBL/GenBank/DDBJ whole genome shotgun (WGS) entry which is preliminary data.</text>
</comment>
<organism evidence="2 3">
    <name type="scientific">Streptomyces zingiberis</name>
    <dbReference type="NCBI Taxonomy" id="2053010"/>
    <lineage>
        <taxon>Bacteria</taxon>
        <taxon>Bacillati</taxon>
        <taxon>Actinomycetota</taxon>
        <taxon>Actinomycetes</taxon>
        <taxon>Kitasatosporales</taxon>
        <taxon>Streptomycetaceae</taxon>
        <taxon>Streptomyces</taxon>
    </lineage>
</organism>
<proteinExistence type="predicted"/>
<accession>A0ABX1C1G2</accession>
<reference evidence="2 3" key="1">
    <citation type="submission" date="2020-03" db="EMBL/GenBank/DDBJ databases">
        <title>WGS of actinomycetes isolated from Thailand.</title>
        <authorList>
            <person name="Thawai C."/>
        </authorList>
    </citation>
    <scope>NUCLEOTIDE SEQUENCE [LARGE SCALE GENOMIC DNA]</scope>
    <source>
        <strain evidence="2 3">PLAI 1-29</strain>
    </source>
</reference>
<evidence type="ECO:0000313" key="2">
    <source>
        <dbReference type="EMBL" id="NJQ02443.1"/>
    </source>
</evidence>
<gene>
    <name evidence="2" type="ORF">HCK00_18320</name>
</gene>
<evidence type="ECO:0000256" key="1">
    <source>
        <dbReference type="SAM" id="Phobius"/>
    </source>
</evidence>
<dbReference type="Proteomes" id="UP000695264">
    <property type="component" value="Unassembled WGS sequence"/>
</dbReference>
<keyword evidence="1" id="KW-0472">Membrane</keyword>
<evidence type="ECO:0008006" key="4">
    <source>
        <dbReference type="Google" id="ProtNLM"/>
    </source>
</evidence>